<evidence type="ECO:0000313" key="1">
    <source>
        <dbReference type="EMBL" id="KAJ3514685.1"/>
    </source>
</evidence>
<proteinExistence type="predicted"/>
<gene>
    <name evidence="1" type="ORF">NLJ89_g2230</name>
</gene>
<organism evidence="1 2">
    <name type="scientific">Agrocybe chaxingu</name>
    <dbReference type="NCBI Taxonomy" id="84603"/>
    <lineage>
        <taxon>Eukaryota</taxon>
        <taxon>Fungi</taxon>
        <taxon>Dikarya</taxon>
        <taxon>Basidiomycota</taxon>
        <taxon>Agaricomycotina</taxon>
        <taxon>Agaricomycetes</taxon>
        <taxon>Agaricomycetidae</taxon>
        <taxon>Agaricales</taxon>
        <taxon>Agaricineae</taxon>
        <taxon>Strophariaceae</taxon>
        <taxon>Agrocybe</taxon>
    </lineage>
</organism>
<comment type="caution">
    <text evidence="1">The sequence shown here is derived from an EMBL/GenBank/DDBJ whole genome shotgun (WGS) entry which is preliminary data.</text>
</comment>
<dbReference type="OrthoDB" id="3222453at2759"/>
<reference evidence="1" key="1">
    <citation type="submission" date="2022-07" db="EMBL/GenBank/DDBJ databases">
        <title>Genome Sequence of Agrocybe chaxingu.</title>
        <authorList>
            <person name="Buettner E."/>
        </authorList>
    </citation>
    <scope>NUCLEOTIDE SEQUENCE</scope>
    <source>
        <strain evidence="1">MP-N11</strain>
    </source>
</reference>
<name>A0A9W8K765_9AGAR</name>
<evidence type="ECO:0000313" key="2">
    <source>
        <dbReference type="Proteomes" id="UP001148786"/>
    </source>
</evidence>
<dbReference type="Proteomes" id="UP001148786">
    <property type="component" value="Unassembled WGS sequence"/>
</dbReference>
<accession>A0A9W8K765</accession>
<protein>
    <submittedName>
        <fullName evidence="1">Uncharacterized protein</fullName>
    </submittedName>
</protein>
<dbReference type="EMBL" id="JANKHO010000133">
    <property type="protein sequence ID" value="KAJ3514685.1"/>
    <property type="molecule type" value="Genomic_DNA"/>
</dbReference>
<keyword evidence="2" id="KW-1185">Reference proteome</keyword>
<sequence length="337" mass="38175">MASSNSALTRKVSFSTSAREGAVLLLPEGASREDLVDTEKLYPYLKRHASDWYQFLNHYSDIPPLQPIVNGSLFVVTGSDKTKVWASAMFPQIVESAGKRTEFTYDDSQEKRKVWINNLDYNFEGDHSSTGRPIRGPCSLFLRGIIVALGDASWTRAITPLREDSIPLFTLTTRPIAGNLSILDMLRDRYKDYPVVNRRVIFHPAIIVLQMMLAAIPSTEVALFEDSVWSNLVAGRTPSLECVVEVCRLLLEKYDIIQTEDVVHLRRKDSPSPGAPTGGLIQRQIDGLKDMAARWMRRRRALAKLEEVLPRPSWSFVHSHANFQIEYLLRQLDADDE</sequence>
<dbReference type="AlphaFoldDB" id="A0A9W8K765"/>